<evidence type="ECO:0000256" key="1">
    <source>
        <dbReference type="SAM" id="SignalP"/>
    </source>
</evidence>
<protein>
    <submittedName>
        <fullName evidence="2">Uncharacterized protein</fullName>
    </submittedName>
</protein>
<dbReference type="Proteomes" id="UP000541347">
    <property type="component" value="Unassembled WGS sequence"/>
</dbReference>
<evidence type="ECO:0000313" key="3">
    <source>
        <dbReference type="Proteomes" id="UP000541347"/>
    </source>
</evidence>
<gene>
    <name evidence="2" type="ORF">GWI71_10585</name>
</gene>
<reference evidence="2 3" key="1">
    <citation type="submission" date="2020-01" db="EMBL/GenBank/DDBJ databases">
        <authorList>
            <person name="Peng S.Y."/>
            <person name="Li J."/>
            <person name="Wang M."/>
            <person name="Wang L."/>
            <person name="Wang C.Q."/>
            <person name="Wang J.R."/>
        </authorList>
    </citation>
    <scope>NUCLEOTIDE SEQUENCE [LARGE SCALE GENOMIC DNA]</scope>
    <source>
        <strain evidence="2 3">XCT-34</strain>
    </source>
</reference>
<comment type="caution">
    <text evidence="2">The sequence shown here is derived from an EMBL/GenBank/DDBJ whole genome shotgun (WGS) entry which is preliminary data.</text>
</comment>
<feature type="chain" id="PRO_5045184908" evidence="1">
    <location>
        <begin position="24"/>
        <end position="148"/>
    </location>
</feature>
<keyword evidence="3" id="KW-1185">Reference proteome</keyword>
<feature type="signal peptide" evidence="1">
    <location>
        <begin position="1"/>
        <end position="23"/>
    </location>
</feature>
<keyword evidence="1" id="KW-0732">Signal</keyword>
<name>A0ABW9ZIA8_9HYPH</name>
<proteinExistence type="predicted"/>
<sequence>MAFIAPALSVLSGVMSAVGGVVAASSQASAAEYNAKVAERNAKIAKQNALVEEAAKRRETQRLIGAGAAAVGSSGLQMVGTPLDVLAENARIGELDALTIRYNGENTAESYRMDAQRERMAARSARTAGAIGAVGRLVGSVSPALRVD</sequence>
<dbReference type="EMBL" id="JAABLP010000002">
    <property type="protein sequence ID" value="NBN64126.1"/>
    <property type="molecule type" value="Genomic_DNA"/>
</dbReference>
<evidence type="ECO:0000313" key="2">
    <source>
        <dbReference type="EMBL" id="NBN64126.1"/>
    </source>
</evidence>
<accession>A0ABW9ZIA8</accession>
<dbReference type="RefSeq" id="WP_161676063.1">
    <property type="nucleotide sequence ID" value="NZ_JAABLP010000002.1"/>
</dbReference>
<organism evidence="2 3">
    <name type="scientific">Pannonibacter tanglangensis</name>
    <dbReference type="NCBI Taxonomy" id="2750084"/>
    <lineage>
        <taxon>Bacteria</taxon>
        <taxon>Pseudomonadati</taxon>
        <taxon>Pseudomonadota</taxon>
        <taxon>Alphaproteobacteria</taxon>
        <taxon>Hyphomicrobiales</taxon>
        <taxon>Stappiaceae</taxon>
        <taxon>Pannonibacter</taxon>
    </lineage>
</organism>